<dbReference type="SMART" id="SM00563">
    <property type="entry name" value="PlsC"/>
    <property type="match status" value="1"/>
</dbReference>
<reference evidence="3" key="1">
    <citation type="journal article" date="2019" name="Int. J. Syst. Evol. Microbiol.">
        <title>The Global Catalogue of Microorganisms (GCM) 10K type strain sequencing project: providing services to taxonomists for standard genome sequencing and annotation.</title>
        <authorList>
            <consortium name="The Broad Institute Genomics Platform"/>
            <consortium name="The Broad Institute Genome Sequencing Center for Infectious Disease"/>
            <person name="Wu L."/>
            <person name="Ma J."/>
        </authorList>
    </citation>
    <scope>NUCLEOTIDE SEQUENCE [LARGE SCALE GENOMIC DNA]</scope>
    <source>
        <strain evidence="3">NBRC 113072</strain>
    </source>
</reference>
<accession>A0ABQ6IML7</accession>
<dbReference type="PANTHER" id="PTHR22753">
    <property type="entry name" value="TRANSMEMBRANE PROTEIN 68"/>
    <property type="match status" value="1"/>
</dbReference>
<dbReference type="Proteomes" id="UP001157126">
    <property type="component" value="Unassembled WGS sequence"/>
</dbReference>
<dbReference type="InterPro" id="IPR002123">
    <property type="entry name" value="Plipid/glycerol_acylTrfase"/>
</dbReference>
<keyword evidence="3" id="KW-1185">Reference proteome</keyword>
<dbReference type="SUPFAM" id="SSF69593">
    <property type="entry name" value="Glycerol-3-phosphate (1)-acyltransferase"/>
    <property type="match status" value="1"/>
</dbReference>
<sequence>MTELLRHLVSMLPPGTDPEEAVRILTRMLRWAADQAGLDAEEAEEAVAATLAFLRRRLEGDYVVDEFGFDAEFTESVYIPILRPLYHRWFRVEVRGIENIPSTGGALIVSNHSGTIAIDTMMTTVAVHDAHPAHRFLRPLGADLVFAAPLVGDVARRSGSTLASQLDAARLLEDGEVVGVWPEGFKGVGKRFADRYNLQRFGRGGFVATALRAGVPIIPCSVVGAEEAYPMITDLAPLAKLLGLPYFPLTPTFPHLGLFGLVPLPTKWIIEFGTPMDTAGLGAKDADDPLTVFEVTDQVRQTIQRTLHALLAQRGSPFTGG</sequence>
<organism evidence="2 3">
    <name type="scientific">Mobilicoccus caccae</name>
    <dbReference type="NCBI Taxonomy" id="1859295"/>
    <lineage>
        <taxon>Bacteria</taxon>
        <taxon>Bacillati</taxon>
        <taxon>Actinomycetota</taxon>
        <taxon>Actinomycetes</taxon>
        <taxon>Micrococcales</taxon>
        <taxon>Dermatophilaceae</taxon>
        <taxon>Mobilicoccus</taxon>
    </lineage>
</organism>
<evidence type="ECO:0000313" key="2">
    <source>
        <dbReference type="EMBL" id="GMA38432.1"/>
    </source>
</evidence>
<evidence type="ECO:0000259" key="1">
    <source>
        <dbReference type="SMART" id="SM00563"/>
    </source>
</evidence>
<feature type="domain" description="Phospholipid/glycerol acyltransferase" evidence="1">
    <location>
        <begin position="106"/>
        <end position="225"/>
    </location>
</feature>
<dbReference type="InterPro" id="IPR016676">
    <property type="entry name" value="P_lipid/glycerol_AcTrfase_prd"/>
</dbReference>
<dbReference type="Pfam" id="PF01553">
    <property type="entry name" value="Acyltransferase"/>
    <property type="match status" value="1"/>
</dbReference>
<evidence type="ECO:0000313" key="3">
    <source>
        <dbReference type="Proteomes" id="UP001157126"/>
    </source>
</evidence>
<name>A0ABQ6IML7_9MICO</name>
<dbReference type="PANTHER" id="PTHR22753:SF14">
    <property type="entry name" value="MONOACYLGLYCEROL_DIACYLGLYCEROL O-ACYLTRANSFERASE"/>
    <property type="match status" value="1"/>
</dbReference>
<dbReference type="PIRSF" id="PIRSF016753">
    <property type="entry name" value="P_lipid/glycerol_ac_tran_prd"/>
    <property type="match status" value="1"/>
</dbReference>
<protein>
    <recommendedName>
        <fullName evidence="1">Phospholipid/glycerol acyltransferase domain-containing protein</fullName>
    </recommendedName>
</protein>
<comment type="caution">
    <text evidence="2">The sequence shown here is derived from an EMBL/GenBank/DDBJ whole genome shotgun (WGS) entry which is preliminary data.</text>
</comment>
<dbReference type="RefSeq" id="WP_284302509.1">
    <property type="nucleotide sequence ID" value="NZ_BSUO01000001.1"/>
</dbReference>
<dbReference type="EMBL" id="BSUO01000001">
    <property type="protein sequence ID" value="GMA38432.1"/>
    <property type="molecule type" value="Genomic_DNA"/>
</dbReference>
<proteinExistence type="predicted"/>
<gene>
    <name evidence="2" type="ORF">GCM10025883_04770</name>
</gene>
<dbReference type="CDD" id="cd07987">
    <property type="entry name" value="LPLAT_MGAT-like"/>
    <property type="match status" value="1"/>
</dbReference>